<dbReference type="InterPro" id="IPR037314">
    <property type="entry name" value="MKT1_H3TH"/>
</dbReference>
<dbReference type="InterPro" id="IPR006086">
    <property type="entry name" value="XPG-I_dom"/>
</dbReference>
<sequence>VVYARELKLTQEARIGALGDTRLGIEGHNWLRQLLFNSRDGDSVASGGVPLALEAEIVKEVRFFRAHGITPVFVFSGLPVVRKEHRAFAKDDHRVAYRHSAWEQYWQGHVEQAQRGWGASPSQAVADLIPFAMQVLQANGAEFMRAPYSAWAQLAYLYRHESQPIHAVYSSLDILMFDVDRVITSISHTRSTFGWVLREHLLSKCGIASEQVLDMCILAGFDWCPTFPALLTDIGFSFKSAVDVTRQYGSGFNAVQMMGDHASVRASNYSDSFLRAYCAVRYHIVLHVDGSVGPLNADSAPNDLHDIIGYRLPATAYHLLARGIVHPPVLSMLASGSWLEFPPPDNGESDEYRRLITQWQAGVFRQQCRVLCGRLGPFFAQRKITLQTWFDPQAEVVLHDSKTTSST</sequence>
<feature type="non-terminal residue" evidence="4">
    <location>
        <position position="407"/>
    </location>
</feature>
<dbReference type="Pfam" id="PF00867">
    <property type="entry name" value="XPG_I"/>
    <property type="match status" value="1"/>
</dbReference>
<dbReference type="Gene3D" id="3.40.50.1010">
    <property type="entry name" value="5'-nuclease"/>
    <property type="match status" value="1"/>
</dbReference>
<dbReference type="GO" id="GO:0003730">
    <property type="term" value="F:mRNA 3'-UTR binding"/>
    <property type="evidence" value="ECO:0007669"/>
    <property type="project" value="TreeGrafter"/>
</dbReference>
<dbReference type="SUPFAM" id="SSF88723">
    <property type="entry name" value="PIN domain-like"/>
    <property type="match status" value="1"/>
</dbReference>
<dbReference type="PANTHER" id="PTHR11081:SF32">
    <property type="entry name" value="POST-TRANSCRIPTIONAL REGULATOR MKT1"/>
    <property type="match status" value="1"/>
</dbReference>
<protein>
    <submittedName>
        <fullName evidence="4">PIN domain-like protein</fullName>
    </submittedName>
</protein>
<proteinExistence type="predicted"/>
<accession>A0A2G5BKE8</accession>
<dbReference type="CDD" id="cd09902">
    <property type="entry name" value="H3TH_MKT1"/>
    <property type="match status" value="1"/>
</dbReference>
<dbReference type="InterPro" id="IPR029060">
    <property type="entry name" value="PIN-like_dom_sf"/>
</dbReference>
<dbReference type="InterPro" id="IPR006085">
    <property type="entry name" value="XPG_DNA_repair_N"/>
</dbReference>
<dbReference type="PRINTS" id="PR00853">
    <property type="entry name" value="XPGRADSUPER"/>
</dbReference>
<dbReference type="GO" id="GO:0006974">
    <property type="term" value="P:DNA damage response"/>
    <property type="evidence" value="ECO:0007669"/>
    <property type="project" value="UniProtKB-ARBA"/>
</dbReference>
<name>A0A2G5BKE8_COERN</name>
<dbReference type="Pfam" id="PF12247">
    <property type="entry name" value="MKT1_N"/>
    <property type="match status" value="1"/>
</dbReference>
<evidence type="ECO:0000259" key="3">
    <source>
        <dbReference type="Pfam" id="PF12247"/>
    </source>
</evidence>
<feature type="domain" description="XPG-I" evidence="2">
    <location>
        <begin position="142"/>
        <end position="222"/>
    </location>
</feature>
<dbReference type="STRING" id="763665.A0A2G5BKE8"/>
<dbReference type="CDD" id="cd09858">
    <property type="entry name" value="PIN_MKT1"/>
    <property type="match status" value="1"/>
</dbReference>
<evidence type="ECO:0000259" key="1">
    <source>
        <dbReference type="Pfam" id="PF00752"/>
    </source>
</evidence>
<dbReference type="InterPro" id="IPR006084">
    <property type="entry name" value="XPG/Rad2"/>
</dbReference>
<gene>
    <name evidence="4" type="ORF">COEREDRAFT_20865</name>
</gene>
<evidence type="ECO:0000259" key="2">
    <source>
        <dbReference type="Pfam" id="PF00867"/>
    </source>
</evidence>
<dbReference type="EMBL" id="KZ303486">
    <property type="protein sequence ID" value="PIA19479.1"/>
    <property type="molecule type" value="Genomic_DNA"/>
</dbReference>
<dbReference type="InterPro" id="IPR022040">
    <property type="entry name" value="MKT1_N"/>
</dbReference>
<reference evidence="4 5" key="1">
    <citation type="journal article" date="2015" name="Genome Biol. Evol.">
        <title>Phylogenomic analyses indicate that early fungi evolved digesting cell walls of algal ancestors of land plants.</title>
        <authorList>
            <person name="Chang Y."/>
            <person name="Wang S."/>
            <person name="Sekimoto S."/>
            <person name="Aerts A.L."/>
            <person name="Choi C."/>
            <person name="Clum A."/>
            <person name="LaButti K.M."/>
            <person name="Lindquist E.A."/>
            <person name="Yee Ngan C."/>
            <person name="Ohm R.A."/>
            <person name="Salamov A.A."/>
            <person name="Grigoriev I.V."/>
            <person name="Spatafora J.W."/>
            <person name="Berbee M.L."/>
        </authorList>
    </citation>
    <scope>NUCLEOTIDE SEQUENCE [LARGE SCALE GENOMIC DNA]</scope>
    <source>
        <strain evidence="4 5">NRRL 1564</strain>
    </source>
</reference>
<evidence type="ECO:0000313" key="4">
    <source>
        <dbReference type="EMBL" id="PIA19479.1"/>
    </source>
</evidence>
<keyword evidence="5" id="KW-1185">Reference proteome</keyword>
<dbReference type="AlphaFoldDB" id="A0A2G5BKE8"/>
<dbReference type="PANTHER" id="PTHR11081">
    <property type="entry name" value="FLAP ENDONUCLEASE FAMILY MEMBER"/>
    <property type="match status" value="1"/>
</dbReference>
<feature type="non-terminal residue" evidence="4">
    <location>
        <position position="1"/>
    </location>
</feature>
<dbReference type="GO" id="GO:0004518">
    <property type="term" value="F:nuclease activity"/>
    <property type="evidence" value="ECO:0007669"/>
    <property type="project" value="InterPro"/>
</dbReference>
<feature type="domain" description="Post-transcriptional regulator MKT1 N-terminal" evidence="3">
    <location>
        <begin position="301"/>
        <end position="390"/>
    </location>
</feature>
<organism evidence="4 5">
    <name type="scientific">Coemansia reversa (strain ATCC 12441 / NRRL 1564)</name>
    <dbReference type="NCBI Taxonomy" id="763665"/>
    <lineage>
        <taxon>Eukaryota</taxon>
        <taxon>Fungi</taxon>
        <taxon>Fungi incertae sedis</taxon>
        <taxon>Zoopagomycota</taxon>
        <taxon>Kickxellomycotina</taxon>
        <taxon>Kickxellomycetes</taxon>
        <taxon>Kickxellales</taxon>
        <taxon>Kickxellaceae</taxon>
        <taxon>Coemansia</taxon>
    </lineage>
</organism>
<evidence type="ECO:0000313" key="5">
    <source>
        <dbReference type="Proteomes" id="UP000242474"/>
    </source>
</evidence>
<dbReference type="Pfam" id="PF00752">
    <property type="entry name" value="XPG_N"/>
    <property type="match status" value="1"/>
</dbReference>
<feature type="domain" description="XPG N-terminal" evidence="1">
    <location>
        <begin position="9"/>
        <end position="86"/>
    </location>
</feature>
<dbReference type="OrthoDB" id="17262at2759"/>
<dbReference type="Proteomes" id="UP000242474">
    <property type="component" value="Unassembled WGS sequence"/>
</dbReference>